<dbReference type="OrthoDB" id="382076at2759"/>
<organism evidence="3 4">
    <name type="scientific">Plasmodium knowlesi</name>
    <dbReference type="NCBI Taxonomy" id="5850"/>
    <lineage>
        <taxon>Eukaryota</taxon>
        <taxon>Sar</taxon>
        <taxon>Alveolata</taxon>
        <taxon>Apicomplexa</taxon>
        <taxon>Aconoidasida</taxon>
        <taxon>Haemosporida</taxon>
        <taxon>Plasmodiidae</taxon>
        <taxon>Plasmodium</taxon>
        <taxon>Plasmodium (Plasmodium)</taxon>
    </lineage>
</organism>
<accession>A0A1Y3DQ55</accession>
<evidence type="ECO:0000256" key="1">
    <source>
        <dbReference type="SAM" id="SignalP"/>
    </source>
</evidence>
<feature type="chain" id="PRO_5010995141" evidence="1">
    <location>
        <begin position="27"/>
        <end position="337"/>
    </location>
</feature>
<comment type="caution">
    <text evidence="3">The sequence shown here is derived from an EMBL/GenBank/DDBJ whole genome shotgun (WGS) entry which is preliminary data.</text>
</comment>
<proteinExistence type="predicted"/>
<dbReference type="VEuPathDB" id="PlasmoDB:PKNH_1301000"/>
<protein>
    <submittedName>
        <fullName evidence="3">Putative Tryptophan-rich antigen</fullName>
    </submittedName>
</protein>
<feature type="signal peptide" evidence="1">
    <location>
        <begin position="1"/>
        <end position="26"/>
    </location>
</feature>
<sequence>MRTLSKMKIILLLSYIPSMVIILSSASEIKPSLSQYFKKHKTNVKTKSCAGSTTLQSPDLMDMQEEWKEDQWDDFMRETDKDWENFKVTMHNLTSSWFEKKELEWEGWIKAMKNRWEYFNKNMDEAVLNVIKNSLKWTDNEWRKWIIFVKSKSEEPVETSGDEYILDAFSQNINWTNEQWKEWIKTVMRESMEKDWGYWIDEDQYKLYNWMMENFDKWKNRRMKIWKRKKWNVEEDEYWANWEERKQKNKSKKDNERENWYIWKERTDREQRQWDTYIEMRKEEFLSQDIIEWIKWKTEKTEMFENWKENILAKWIKEKQWYVWTCKKKQVFRRKLY</sequence>
<dbReference type="Pfam" id="PF12319">
    <property type="entry name" value="TryThrA_C"/>
    <property type="match status" value="1"/>
</dbReference>
<feature type="domain" description="Tryptophan/threonine-rich plasmodium antigen C-terminal" evidence="2">
    <location>
        <begin position="146"/>
        <end position="324"/>
    </location>
</feature>
<dbReference type="VEuPathDB" id="PlasmoDB:PKA1H_130005900"/>
<evidence type="ECO:0000259" key="2">
    <source>
        <dbReference type="Pfam" id="PF12319"/>
    </source>
</evidence>
<evidence type="ECO:0000313" key="4">
    <source>
        <dbReference type="Proteomes" id="UP000195012"/>
    </source>
</evidence>
<gene>
    <name evidence="3" type="ORF">PKNOH_S08472500</name>
</gene>
<dbReference type="EMBL" id="NETL01000022">
    <property type="protein sequence ID" value="OTN66744.1"/>
    <property type="molecule type" value="Genomic_DNA"/>
</dbReference>
<reference evidence="3 4" key="1">
    <citation type="submission" date="2017-05" db="EMBL/GenBank/DDBJ databases">
        <title>PacBio assembly of a Plasmodium knowlesi genome sequence with Hi-C correction and manual annotation of the SICAvar gene family.</title>
        <authorList>
            <person name="Lapp S.A."/>
            <person name="Geraldo J.A."/>
            <person name="Chien J.-T."/>
            <person name="Ay F."/>
            <person name="Pakala S.B."/>
            <person name="Batugedara G."/>
            <person name="Humphrey J.C."/>
            <person name="Debarry J.D."/>
            <person name="Le Roch K.G."/>
            <person name="Galinski M.R."/>
            <person name="Kissinger J.C."/>
        </authorList>
    </citation>
    <scope>NUCLEOTIDE SEQUENCE [LARGE SCALE GENOMIC DNA]</scope>
    <source>
        <strain evidence="4">Malayan Strain Pk1 (A+)</strain>
    </source>
</reference>
<name>A0A1Y3DQ55_PLAKN</name>
<keyword evidence="1" id="KW-0732">Signal</keyword>
<dbReference type="VEuPathDB" id="PlasmoDB:PKNOH_S08472500"/>
<dbReference type="AlphaFoldDB" id="A0A1Y3DQ55"/>
<evidence type="ECO:0000313" key="3">
    <source>
        <dbReference type="EMBL" id="OTN66744.1"/>
    </source>
</evidence>
<dbReference type="Proteomes" id="UP000195012">
    <property type="component" value="Unassembled WGS sequence"/>
</dbReference>
<dbReference type="InterPro" id="IPR022089">
    <property type="entry name" value="Plasmodium-antigen_C"/>
</dbReference>